<protein>
    <submittedName>
        <fullName evidence="1">Uncharacterized protein</fullName>
    </submittedName>
</protein>
<evidence type="ECO:0000313" key="1">
    <source>
        <dbReference type="EMBL" id="CDW24695.1"/>
    </source>
</evidence>
<feature type="non-terminal residue" evidence="1">
    <location>
        <position position="1"/>
    </location>
</feature>
<reference evidence="1" key="1">
    <citation type="submission" date="2014-05" db="EMBL/GenBank/DDBJ databases">
        <authorList>
            <person name="Chronopoulou M."/>
        </authorList>
    </citation>
    <scope>NUCLEOTIDE SEQUENCE</scope>
    <source>
        <tissue evidence="1">Whole organism</tissue>
    </source>
</reference>
<proteinExistence type="predicted"/>
<sequence length="78" mass="8882">IDSLLSSLARRQKRSNKSVVVSFQDGILVISWGFTPDWTESYQKSGCKEPCEDGEATFDTSNDILHYKTLLNMSFEIF</sequence>
<organism evidence="1">
    <name type="scientific">Lepeophtheirus salmonis</name>
    <name type="common">Salmon louse</name>
    <name type="synonym">Caligus salmonis</name>
    <dbReference type="NCBI Taxonomy" id="72036"/>
    <lineage>
        <taxon>Eukaryota</taxon>
        <taxon>Metazoa</taxon>
        <taxon>Ecdysozoa</taxon>
        <taxon>Arthropoda</taxon>
        <taxon>Crustacea</taxon>
        <taxon>Multicrustacea</taxon>
        <taxon>Hexanauplia</taxon>
        <taxon>Copepoda</taxon>
        <taxon>Siphonostomatoida</taxon>
        <taxon>Caligidae</taxon>
        <taxon>Lepeophtheirus</taxon>
    </lineage>
</organism>
<accession>A0A0K2TFP9</accession>
<dbReference type="EMBL" id="HACA01007334">
    <property type="protein sequence ID" value="CDW24695.1"/>
    <property type="molecule type" value="Transcribed_RNA"/>
</dbReference>
<dbReference type="AlphaFoldDB" id="A0A0K2TFP9"/>
<name>A0A0K2TFP9_LEPSM</name>